<dbReference type="GO" id="GO:0008800">
    <property type="term" value="F:beta-lactamase activity"/>
    <property type="evidence" value="ECO:0007669"/>
    <property type="project" value="InterPro"/>
</dbReference>
<dbReference type="PANTHER" id="PTHR35333:SF3">
    <property type="entry name" value="BETA-LACTAMASE-TYPE TRANSPEPTIDASE FOLD CONTAINING PROTEIN"/>
    <property type="match status" value="1"/>
</dbReference>
<dbReference type="InterPro" id="IPR000871">
    <property type="entry name" value="Beta-lactam_class-A"/>
</dbReference>
<dbReference type="SUPFAM" id="SSF56601">
    <property type="entry name" value="beta-lactamase/transpeptidase-like"/>
    <property type="match status" value="1"/>
</dbReference>
<dbReference type="Proteomes" id="UP000824091">
    <property type="component" value="Unassembled WGS sequence"/>
</dbReference>
<evidence type="ECO:0000313" key="3">
    <source>
        <dbReference type="Proteomes" id="UP000824091"/>
    </source>
</evidence>
<feature type="domain" description="Beta-lactamase class A catalytic" evidence="1">
    <location>
        <begin position="21"/>
        <end position="233"/>
    </location>
</feature>
<keyword evidence="2" id="KW-0378">Hydrolase</keyword>
<reference evidence="2" key="1">
    <citation type="submission" date="2020-10" db="EMBL/GenBank/DDBJ databases">
        <authorList>
            <person name="Gilroy R."/>
        </authorList>
    </citation>
    <scope>NUCLEOTIDE SEQUENCE</scope>
    <source>
        <strain evidence="2">11300</strain>
    </source>
</reference>
<organism evidence="2 3">
    <name type="scientific">Candidatus Fimisoma avicola</name>
    <dbReference type="NCBI Taxonomy" id="2840826"/>
    <lineage>
        <taxon>Bacteria</taxon>
        <taxon>Bacillati</taxon>
        <taxon>Bacillota</taxon>
        <taxon>Clostridia</taxon>
        <taxon>Eubacteriales</taxon>
        <taxon>Candidatus Fimisoma</taxon>
    </lineage>
</organism>
<dbReference type="GO" id="GO:0046677">
    <property type="term" value="P:response to antibiotic"/>
    <property type="evidence" value="ECO:0007669"/>
    <property type="project" value="InterPro"/>
</dbReference>
<evidence type="ECO:0000313" key="2">
    <source>
        <dbReference type="EMBL" id="HIU27402.1"/>
    </source>
</evidence>
<protein>
    <submittedName>
        <fullName evidence="2">Serine hydrolase</fullName>
    </submittedName>
</protein>
<sequence length="274" mass="30892">MKKELKERILNQLDSMDGKVGFYFKNLVTGETFGYNEKEQFLPASIVKVPLLAAMLLMREKGETQFSEKITITKDQMLPGCGVVQHMTGDENGSVTLDITTLYKFMIVISDTTATNALYKHYGNDKVIAALKELGLKGTQFNRAFYDSVREEQGIQNYFVPEEMGELLEKMYKGQLISKQASKDLQDILLLQQVNHKMGGKLPIGFPIAHKTGEEEDKTHDVGIVFVKEPFVACFASFEADIPAFEQFIRETTYDIAKDIDPELKPMEGIGGFF</sequence>
<dbReference type="GO" id="GO:0030655">
    <property type="term" value="P:beta-lactam antibiotic catabolic process"/>
    <property type="evidence" value="ECO:0007669"/>
    <property type="project" value="InterPro"/>
</dbReference>
<accession>A0A9D1I410</accession>
<comment type="caution">
    <text evidence="2">The sequence shown here is derived from an EMBL/GenBank/DDBJ whole genome shotgun (WGS) entry which is preliminary data.</text>
</comment>
<proteinExistence type="predicted"/>
<dbReference type="InterPro" id="IPR012338">
    <property type="entry name" value="Beta-lactam/transpept-like"/>
</dbReference>
<gene>
    <name evidence="2" type="ORF">IAD16_03330</name>
</gene>
<dbReference type="InterPro" id="IPR045155">
    <property type="entry name" value="Beta-lactam_cat"/>
</dbReference>
<dbReference type="EMBL" id="DVMO01000050">
    <property type="protein sequence ID" value="HIU27402.1"/>
    <property type="molecule type" value="Genomic_DNA"/>
</dbReference>
<dbReference type="Pfam" id="PF13354">
    <property type="entry name" value="Beta-lactamase2"/>
    <property type="match status" value="1"/>
</dbReference>
<evidence type="ECO:0000259" key="1">
    <source>
        <dbReference type="Pfam" id="PF13354"/>
    </source>
</evidence>
<dbReference type="AlphaFoldDB" id="A0A9D1I410"/>
<dbReference type="PANTHER" id="PTHR35333">
    <property type="entry name" value="BETA-LACTAMASE"/>
    <property type="match status" value="1"/>
</dbReference>
<dbReference type="Gene3D" id="3.40.710.10">
    <property type="entry name" value="DD-peptidase/beta-lactamase superfamily"/>
    <property type="match status" value="1"/>
</dbReference>
<reference evidence="2" key="2">
    <citation type="journal article" date="2021" name="PeerJ">
        <title>Extensive microbial diversity within the chicken gut microbiome revealed by metagenomics and culture.</title>
        <authorList>
            <person name="Gilroy R."/>
            <person name="Ravi A."/>
            <person name="Getino M."/>
            <person name="Pursley I."/>
            <person name="Horton D.L."/>
            <person name="Alikhan N.F."/>
            <person name="Baker D."/>
            <person name="Gharbi K."/>
            <person name="Hall N."/>
            <person name="Watson M."/>
            <person name="Adriaenssens E.M."/>
            <person name="Foster-Nyarko E."/>
            <person name="Jarju S."/>
            <person name="Secka A."/>
            <person name="Antonio M."/>
            <person name="Oren A."/>
            <person name="Chaudhuri R.R."/>
            <person name="La Ragione R."/>
            <person name="Hildebrand F."/>
            <person name="Pallen M.J."/>
        </authorList>
    </citation>
    <scope>NUCLEOTIDE SEQUENCE</scope>
    <source>
        <strain evidence="2">11300</strain>
    </source>
</reference>
<name>A0A9D1I410_9FIRM</name>